<dbReference type="InterPro" id="IPR038417">
    <property type="entry name" value="Alpga-gal_N_sf"/>
</dbReference>
<dbReference type="EMBL" id="CP033433">
    <property type="protein sequence ID" value="AYQ73890.1"/>
    <property type="molecule type" value="Genomic_DNA"/>
</dbReference>
<dbReference type="GO" id="GO:0004557">
    <property type="term" value="F:alpha-galactosidase activity"/>
    <property type="evidence" value="ECO:0007669"/>
    <property type="project" value="UniProtKB-EC"/>
</dbReference>
<dbReference type="InterPro" id="IPR031704">
    <property type="entry name" value="Glyco_hydro_36_N"/>
</dbReference>
<dbReference type="InterPro" id="IPR050985">
    <property type="entry name" value="Alpha-glycosidase_related"/>
</dbReference>
<evidence type="ECO:0000256" key="3">
    <source>
        <dbReference type="ARBA" id="ARBA00022801"/>
    </source>
</evidence>
<dbReference type="SUPFAM" id="SSF51445">
    <property type="entry name" value="(Trans)glycosidases"/>
    <property type="match status" value="1"/>
</dbReference>
<dbReference type="AlphaFoldDB" id="A0A3G3K065"/>
<dbReference type="GO" id="GO:0016052">
    <property type="term" value="P:carbohydrate catabolic process"/>
    <property type="evidence" value="ECO:0007669"/>
    <property type="project" value="InterPro"/>
</dbReference>
<dbReference type="Proteomes" id="UP000269097">
    <property type="component" value="Chromosome"/>
</dbReference>
<evidence type="ECO:0000259" key="5">
    <source>
        <dbReference type="Pfam" id="PF16874"/>
    </source>
</evidence>
<evidence type="ECO:0000259" key="6">
    <source>
        <dbReference type="Pfam" id="PF16875"/>
    </source>
</evidence>
<dbReference type="InterPro" id="IPR002252">
    <property type="entry name" value="Glyco_hydro_36"/>
</dbReference>
<sequence length="650" mass="74691">MKFPYDPDFAVFADGRRFGSATAGVSDLGRREKREETGAPVITVTFGYEREGIEIDRHRIDYDGFSVMEQWLTIRNTGHEPLSIDRIDSFCVSLPREEWRLLFFRSDWGAEFEPEESVLQDTVILETLHGRSSKGMQPWMTLIRGNGGLLNVCPVWSGNWILRCMREEDDAYRMSGGLHDRDFQVVLAPGEALESIRVVMAAGSDADLNTVSVPLARIGRKFWYPRNALSQSLPVEWNHWWTYEDRRINETVFLENAEQAANLGIEVCTLDAGWFGPDEAEAPWYDYRGDWDLVNRSRFPGGIRRLSDEIHEKGMMFGLWCEIEALGERARLGQQFPDFAAARDGERLGYLCFGNPEVRDWAFRTLDRLIREYGCDWIKLDFNLDPASGCNRTDHGHGAGDGLFRHYQGYYEVLDRVREAHPDVLLENCASGGLRNDLGIMRHAHVTFLSDPDWPEHSLQVFWGATTFLAPNACLHWSYSDWLGQHPEQRFKPDDPGLGQAQFDFYTRISMMRGFGFSQNLPGLPDWIRERIAFHVRVYRTLVNRFVKDADLYRLTGQPLRGGKGDRWTAFQYSMPDGAEHLLFVFRLSGADPRRYVRLTNLAADGNYELAGLPGARRRFRGSELMGLGIRFEHMAEEESALIHIRRTEE</sequence>
<dbReference type="CDD" id="cd14791">
    <property type="entry name" value="GH36"/>
    <property type="match status" value="1"/>
</dbReference>
<gene>
    <name evidence="7" type="ORF">EAV92_15675</name>
</gene>
<dbReference type="PRINTS" id="PR00743">
    <property type="entry name" value="GLHYDRLASE36"/>
</dbReference>
<keyword evidence="8" id="KW-1185">Reference proteome</keyword>
<accession>A0A3G3K065</accession>
<evidence type="ECO:0000313" key="7">
    <source>
        <dbReference type="EMBL" id="AYQ73890.1"/>
    </source>
</evidence>
<dbReference type="InterPro" id="IPR013780">
    <property type="entry name" value="Glyco_hydro_b"/>
</dbReference>
<keyword evidence="3" id="KW-0378">Hydrolase</keyword>
<feature type="domain" description="Glycosyl hydrolase family 36 C-terminal" evidence="5">
    <location>
        <begin position="568"/>
        <end position="645"/>
    </location>
</feature>
<protein>
    <recommendedName>
        <fullName evidence="2">alpha-galactosidase</fullName>
        <ecNumber evidence="2">3.2.1.22</ecNumber>
    </recommendedName>
</protein>
<dbReference type="Gene3D" id="2.70.98.60">
    <property type="entry name" value="alpha-galactosidase from lactobacil brevis"/>
    <property type="match status" value="1"/>
</dbReference>
<dbReference type="PANTHER" id="PTHR43053">
    <property type="entry name" value="GLYCOSIDASE FAMILY 31"/>
    <property type="match status" value="1"/>
</dbReference>
<evidence type="ECO:0000256" key="2">
    <source>
        <dbReference type="ARBA" id="ARBA00012755"/>
    </source>
</evidence>
<name>A0A3G3K065_9BACL</name>
<proteinExistence type="predicted"/>
<dbReference type="Pfam" id="PF16875">
    <property type="entry name" value="Glyco_hydro_36N"/>
    <property type="match status" value="1"/>
</dbReference>
<dbReference type="InterPro" id="IPR013785">
    <property type="entry name" value="Aldolase_TIM"/>
</dbReference>
<comment type="catalytic activity">
    <reaction evidence="1">
        <text>Hydrolysis of terminal, non-reducing alpha-D-galactose residues in alpha-D-galactosides, including galactose oligosaccharides, galactomannans and galactolipids.</text>
        <dbReference type="EC" id="3.2.1.22"/>
    </reaction>
</comment>
<dbReference type="Pfam" id="PF16874">
    <property type="entry name" value="Glyco_hydro_36C"/>
    <property type="match status" value="1"/>
</dbReference>
<dbReference type="PANTHER" id="PTHR43053:SF3">
    <property type="entry name" value="ALPHA-GALACTOSIDASE C-RELATED"/>
    <property type="match status" value="1"/>
</dbReference>
<dbReference type="Gene3D" id="2.60.40.1180">
    <property type="entry name" value="Golgi alpha-mannosidase II"/>
    <property type="match status" value="1"/>
</dbReference>
<dbReference type="Gene3D" id="3.20.20.70">
    <property type="entry name" value="Aldolase class I"/>
    <property type="match status" value="1"/>
</dbReference>
<dbReference type="RefSeq" id="WP_123041974.1">
    <property type="nucleotide sequence ID" value="NZ_CP033433.1"/>
</dbReference>
<evidence type="ECO:0000313" key="8">
    <source>
        <dbReference type="Proteomes" id="UP000269097"/>
    </source>
</evidence>
<dbReference type="InterPro" id="IPR031705">
    <property type="entry name" value="Glyco_hydro_36_C"/>
</dbReference>
<feature type="domain" description="Glycosyl hydrolase family 36 N-terminal" evidence="6">
    <location>
        <begin position="62"/>
        <end position="188"/>
    </location>
</feature>
<dbReference type="KEGG" id="coh:EAV92_15675"/>
<evidence type="ECO:0000256" key="1">
    <source>
        <dbReference type="ARBA" id="ARBA00001255"/>
    </source>
</evidence>
<dbReference type="EC" id="3.2.1.22" evidence="2"/>
<dbReference type="Pfam" id="PF02065">
    <property type="entry name" value="Melibiase"/>
    <property type="match status" value="1"/>
</dbReference>
<keyword evidence="4" id="KW-0326">Glycosidase</keyword>
<reference evidence="7 8" key="1">
    <citation type="submission" date="2018-10" db="EMBL/GenBank/DDBJ databases">
        <title>Genome Sequence of Cohnella sp.</title>
        <authorList>
            <person name="Srinivasan S."/>
            <person name="Kim M.K."/>
        </authorList>
    </citation>
    <scope>NUCLEOTIDE SEQUENCE [LARGE SCALE GENOMIC DNA]</scope>
    <source>
        <strain evidence="7 8">18JY8-7</strain>
    </source>
</reference>
<organism evidence="7 8">
    <name type="scientific">Cohnella candidum</name>
    <dbReference type="NCBI Taxonomy" id="2674991"/>
    <lineage>
        <taxon>Bacteria</taxon>
        <taxon>Bacillati</taxon>
        <taxon>Bacillota</taxon>
        <taxon>Bacilli</taxon>
        <taxon>Bacillales</taxon>
        <taxon>Paenibacillaceae</taxon>
        <taxon>Cohnella</taxon>
    </lineage>
</organism>
<evidence type="ECO:0000256" key="4">
    <source>
        <dbReference type="ARBA" id="ARBA00023295"/>
    </source>
</evidence>
<dbReference type="InterPro" id="IPR017853">
    <property type="entry name" value="GH"/>
</dbReference>